<name>A0ABR7QB71_9FLAO</name>
<keyword evidence="2" id="KW-1185">Reference proteome</keyword>
<organism evidence="1 2">
    <name type="scientific">Kordia aestuariivivens</name>
    <dbReference type="NCBI Taxonomy" id="2759037"/>
    <lineage>
        <taxon>Bacteria</taxon>
        <taxon>Pseudomonadati</taxon>
        <taxon>Bacteroidota</taxon>
        <taxon>Flavobacteriia</taxon>
        <taxon>Flavobacteriales</taxon>
        <taxon>Flavobacteriaceae</taxon>
        <taxon>Kordia</taxon>
    </lineage>
</organism>
<evidence type="ECO:0000313" key="1">
    <source>
        <dbReference type="EMBL" id="MBC8755601.1"/>
    </source>
</evidence>
<proteinExistence type="predicted"/>
<protein>
    <recommendedName>
        <fullName evidence="3">Bacteriocin</fullName>
    </recommendedName>
</protein>
<gene>
    <name evidence="1" type="ORF">H2O64_13065</name>
</gene>
<comment type="caution">
    <text evidence="1">The sequence shown here is derived from an EMBL/GenBank/DDBJ whole genome shotgun (WGS) entry which is preliminary data.</text>
</comment>
<accession>A0ABR7QB71</accession>
<dbReference type="RefSeq" id="WP_187562648.1">
    <property type="nucleotide sequence ID" value="NZ_JACGWS010000007.1"/>
</dbReference>
<reference evidence="1 2" key="1">
    <citation type="submission" date="2020-07" db="EMBL/GenBank/DDBJ databases">
        <title>Description of Kordia aestuariivivens sp. nov., isolated from a tidal flat.</title>
        <authorList>
            <person name="Park S."/>
            <person name="Yoon J.-H."/>
        </authorList>
    </citation>
    <scope>NUCLEOTIDE SEQUENCE [LARGE SCALE GENOMIC DNA]</scope>
    <source>
        <strain evidence="1 2">YSTF-M3</strain>
    </source>
</reference>
<sequence length="46" mass="5360">MKKSLKLKTLELKKQSISKIEYKKVKGGITGWYCLTWPGRGDCHMF</sequence>
<dbReference type="EMBL" id="JACGWS010000007">
    <property type="protein sequence ID" value="MBC8755601.1"/>
    <property type="molecule type" value="Genomic_DNA"/>
</dbReference>
<evidence type="ECO:0000313" key="2">
    <source>
        <dbReference type="Proteomes" id="UP000619238"/>
    </source>
</evidence>
<evidence type="ECO:0008006" key="3">
    <source>
        <dbReference type="Google" id="ProtNLM"/>
    </source>
</evidence>
<dbReference type="Proteomes" id="UP000619238">
    <property type="component" value="Unassembled WGS sequence"/>
</dbReference>